<keyword evidence="4" id="KW-0418">Kinase</keyword>
<dbReference type="SMART" id="SM00331">
    <property type="entry name" value="PP2C_SIG"/>
    <property type="match status" value="1"/>
</dbReference>
<evidence type="ECO:0000256" key="1">
    <source>
        <dbReference type="SAM" id="Phobius"/>
    </source>
</evidence>
<dbReference type="RefSeq" id="WP_340273337.1">
    <property type="nucleotide sequence ID" value="NZ_JBAKIA010000002.1"/>
</dbReference>
<dbReference type="InterPro" id="IPR000719">
    <property type="entry name" value="Prot_kinase_dom"/>
</dbReference>
<dbReference type="EMBL" id="JBAKIA010000002">
    <property type="protein sequence ID" value="MEJ8473203.1"/>
    <property type="molecule type" value="Genomic_DNA"/>
</dbReference>
<evidence type="ECO:0000259" key="3">
    <source>
        <dbReference type="PROSITE" id="PS51746"/>
    </source>
</evidence>
<dbReference type="Gene3D" id="1.10.510.10">
    <property type="entry name" value="Transferase(Phosphotransferase) domain 1"/>
    <property type="match status" value="1"/>
</dbReference>
<comment type="caution">
    <text evidence="4">The sequence shown here is derived from an EMBL/GenBank/DDBJ whole genome shotgun (WGS) entry which is preliminary data.</text>
</comment>
<accession>A0ABU8TH75</accession>
<keyword evidence="4" id="KW-0808">Transferase</keyword>
<dbReference type="SUPFAM" id="SSF56112">
    <property type="entry name" value="Protein kinase-like (PK-like)"/>
    <property type="match status" value="1"/>
</dbReference>
<evidence type="ECO:0000259" key="2">
    <source>
        <dbReference type="PROSITE" id="PS50011"/>
    </source>
</evidence>
<feature type="domain" description="Protein kinase" evidence="2">
    <location>
        <begin position="279"/>
        <end position="561"/>
    </location>
</feature>
<evidence type="ECO:0000313" key="5">
    <source>
        <dbReference type="Proteomes" id="UP001385499"/>
    </source>
</evidence>
<dbReference type="InterPro" id="IPR001932">
    <property type="entry name" value="PPM-type_phosphatase-like_dom"/>
</dbReference>
<feature type="domain" description="PPM-type phosphatase" evidence="3">
    <location>
        <begin position="19"/>
        <end position="246"/>
    </location>
</feature>
<dbReference type="PANTHER" id="PTHR44167">
    <property type="entry name" value="OVARIAN-SPECIFIC SERINE/THREONINE-PROTEIN KINASE LOK-RELATED"/>
    <property type="match status" value="1"/>
</dbReference>
<dbReference type="Pfam" id="PF00069">
    <property type="entry name" value="Pkinase"/>
    <property type="match status" value="1"/>
</dbReference>
<dbReference type="Gene3D" id="3.60.40.10">
    <property type="entry name" value="PPM-type phosphatase domain"/>
    <property type="match status" value="1"/>
</dbReference>
<dbReference type="SUPFAM" id="SSF81606">
    <property type="entry name" value="PP2C-like"/>
    <property type="match status" value="1"/>
</dbReference>
<feature type="transmembrane region" description="Helical" evidence="1">
    <location>
        <begin position="562"/>
        <end position="579"/>
    </location>
</feature>
<dbReference type="PANTHER" id="PTHR44167:SF24">
    <property type="entry name" value="SERINE_THREONINE-PROTEIN KINASE CHK2"/>
    <property type="match status" value="1"/>
</dbReference>
<dbReference type="InterPro" id="IPR036457">
    <property type="entry name" value="PPM-type-like_dom_sf"/>
</dbReference>
<dbReference type="PROSITE" id="PS00109">
    <property type="entry name" value="PROTEIN_KINASE_TYR"/>
    <property type="match status" value="1"/>
</dbReference>
<protein>
    <submittedName>
        <fullName evidence="4">Protein kinase</fullName>
    </submittedName>
</protein>
<evidence type="ECO:0000313" key="4">
    <source>
        <dbReference type="EMBL" id="MEJ8473203.1"/>
    </source>
</evidence>
<dbReference type="PROSITE" id="PS51746">
    <property type="entry name" value="PPM_2"/>
    <property type="match status" value="1"/>
</dbReference>
<proteinExistence type="predicted"/>
<keyword evidence="1" id="KW-0812">Transmembrane</keyword>
<dbReference type="PROSITE" id="PS50011">
    <property type="entry name" value="PROTEIN_KINASE_DOM"/>
    <property type="match status" value="1"/>
</dbReference>
<dbReference type="Pfam" id="PF13672">
    <property type="entry name" value="PP2C_2"/>
    <property type="match status" value="1"/>
</dbReference>
<dbReference type="InterPro" id="IPR011009">
    <property type="entry name" value="Kinase-like_dom_sf"/>
</dbReference>
<organism evidence="4 5">
    <name type="scientific">Roseibium algae</name>
    <dbReference type="NCBI Taxonomy" id="3123038"/>
    <lineage>
        <taxon>Bacteria</taxon>
        <taxon>Pseudomonadati</taxon>
        <taxon>Pseudomonadota</taxon>
        <taxon>Alphaproteobacteria</taxon>
        <taxon>Hyphomicrobiales</taxon>
        <taxon>Stappiaceae</taxon>
        <taxon>Roseibium</taxon>
    </lineage>
</organism>
<dbReference type="GO" id="GO:0016301">
    <property type="term" value="F:kinase activity"/>
    <property type="evidence" value="ECO:0007669"/>
    <property type="project" value="UniProtKB-KW"/>
</dbReference>
<gene>
    <name evidence="4" type="ORF">V6575_03825</name>
</gene>
<dbReference type="SMART" id="SM00332">
    <property type="entry name" value="PP2Cc"/>
    <property type="match status" value="1"/>
</dbReference>
<dbReference type="InterPro" id="IPR008266">
    <property type="entry name" value="Tyr_kinase_AS"/>
</dbReference>
<name>A0ABU8TH75_9HYPH</name>
<sequence length="584" mass="64311">MQVQNADLKADQKAELSVSIGQHSSAGLKQQNQDFHGSVASTGQTLVLKGTALALADGISSSDVSHIAAETAVKSFLTDFYCTSDAWSVKMAGTRVVSACNSWLHGQKKPGASDDRGHVCTFDALVFKGRLAHLFHVGDARIWRLSGETLEQLTTDHRVQLSASENYLGRALGLSNTLDIDYREIGLSSGDIFILTTDGVHEFVSPKEIASHIASAADLDAAARTIVAAALEKGSDDNLTIQIARIDHLPGREAISILDGADMLPPAPLLHIPSEFEGYQILRELHASHRSHIYLAYDAETDRNVALKVPSADLRGSADYLRRFAMEEWVARRLNSPHVLKAGQSSREPEKLYVVTEFVEGRTLRQWMNDTPQPDLETVRGILEQVVKGLRAFHRHGMLHQDLRPENIMICNDGVVKIIDFGSVLIEGVLEAVPGLDDTEILGTHQYAAPEYFLGYRGTELSDFFSLGVIAYEMLTGKLPYGDKVSRANTQKAQSALTYISAASLTQRVPDWVDGALARLVHIEPVKRYEALSEFLEDIRRPNAALRPDVKASFAERDPIRFWQVVSLSLAILVIVLLYQRMPA</sequence>
<dbReference type="Proteomes" id="UP001385499">
    <property type="component" value="Unassembled WGS sequence"/>
</dbReference>
<keyword evidence="1" id="KW-0472">Membrane</keyword>
<reference evidence="4 5" key="1">
    <citation type="submission" date="2024-02" db="EMBL/GenBank/DDBJ databases">
        <title>Roseibium algae sp. nov., isolated from marine alga (Grateloupia sp.), showing potential in myo-inositol conversion.</title>
        <authorList>
            <person name="Wang Y."/>
        </authorList>
    </citation>
    <scope>NUCLEOTIDE SEQUENCE [LARGE SCALE GENOMIC DNA]</scope>
    <source>
        <strain evidence="4 5">H3510</strain>
    </source>
</reference>
<dbReference type="CDD" id="cd14014">
    <property type="entry name" value="STKc_PknB_like"/>
    <property type="match status" value="1"/>
</dbReference>
<keyword evidence="5" id="KW-1185">Reference proteome</keyword>
<dbReference type="Gene3D" id="3.30.200.20">
    <property type="entry name" value="Phosphorylase Kinase, domain 1"/>
    <property type="match status" value="1"/>
</dbReference>
<keyword evidence="1" id="KW-1133">Transmembrane helix</keyword>